<organism evidence="2 3">
    <name type="scientific">Acetoanaerobium pronyense</name>
    <dbReference type="NCBI Taxonomy" id="1482736"/>
    <lineage>
        <taxon>Bacteria</taxon>
        <taxon>Bacillati</taxon>
        <taxon>Bacillota</taxon>
        <taxon>Clostridia</taxon>
        <taxon>Peptostreptococcales</taxon>
        <taxon>Filifactoraceae</taxon>
        <taxon>Acetoanaerobium</taxon>
    </lineage>
</organism>
<keyword evidence="1" id="KW-0547">Nucleotide-binding</keyword>
<dbReference type="Gene3D" id="3.40.50.300">
    <property type="entry name" value="P-loop containing nucleotide triphosphate hydrolases"/>
    <property type="match status" value="1"/>
</dbReference>
<sequence>MKDIIFVGKQGAGKTTLIQKLINEKLEYKKTQAVEYYPNIIDTPGEYLENPRYYNAIITLSFDANLVALVHDSTSSENFFPPGFGAMFNKKVVGIITKIDHKDSDVKRSEDWLKNAGATHIYMVSSYTNEGIEQISRLFSKQI</sequence>
<dbReference type="EMBL" id="JAGGLI010000022">
    <property type="protein sequence ID" value="MBP2028177.1"/>
    <property type="molecule type" value="Genomic_DNA"/>
</dbReference>
<dbReference type="PANTHER" id="PTHR40453">
    <property type="entry name" value="PROTEIN YOEF"/>
    <property type="match status" value="1"/>
</dbReference>
<evidence type="ECO:0000313" key="3">
    <source>
        <dbReference type="Proteomes" id="UP001314903"/>
    </source>
</evidence>
<dbReference type="InterPro" id="IPR012381">
    <property type="entry name" value="EutP_PduV"/>
</dbReference>
<comment type="similarity">
    <text evidence="1">Belongs to the EutP/PduV family.</text>
</comment>
<keyword evidence="3" id="KW-1185">Reference proteome</keyword>
<comment type="caution">
    <text evidence="2">The sequence shown here is derived from an EMBL/GenBank/DDBJ whole genome shotgun (WGS) entry which is preliminary data.</text>
</comment>
<accession>A0ABS4KK68</accession>
<reference evidence="2 3" key="1">
    <citation type="submission" date="2021-03" db="EMBL/GenBank/DDBJ databases">
        <title>Genomic Encyclopedia of Type Strains, Phase IV (KMG-IV): sequencing the most valuable type-strain genomes for metagenomic binning, comparative biology and taxonomic classification.</title>
        <authorList>
            <person name="Goeker M."/>
        </authorList>
    </citation>
    <scope>NUCLEOTIDE SEQUENCE [LARGE SCALE GENOMIC DNA]</scope>
    <source>
        <strain evidence="2 3">DSM 27512</strain>
    </source>
</reference>
<dbReference type="PANTHER" id="PTHR40453:SF1">
    <property type="entry name" value="PROTEIN YOEF"/>
    <property type="match status" value="1"/>
</dbReference>
<proteinExistence type="inferred from homology"/>
<dbReference type="SUPFAM" id="SSF52540">
    <property type="entry name" value="P-loop containing nucleoside triphosphate hydrolases"/>
    <property type="match status" value="1"/>
</dbReference>
<dbReference type="InterPro" id="IPR027417">
    <property type="entry name" value="P-loop_NTPase"/>
</dbReference>
<dbReference type="PIRSF" id="PIRSF036409">
    <property type="entry name" value="EutP_PduV"/>
    <property type="match status" value="1"/>
</dbReference>
<evidence type="ECO:0000256" key="1">
    <source>
        <dbReference type="PIRNR" id="PIRNR036409"/>
    </source>
</evidence>
<gene>
    <name evidence="2" type="ORF">J2Z35_001978</name>
</gene>
<dbReference type="Proteomes" id="UP001314903">
    <property type="component" value="Unassembled WGS sequence"/>
</dbReference>
<dbReference type="NCBIfam" id="TIGR02528">
    <property type="entry name" value="EutP"/>
    <property type="match status" value="1"/>
</dbReference>
<protein>
    <submittedName>
        <fullName evidence="2">Ethanolamine utilization protein EutP</fullName>
    </submittedName>
</protein>
<dbReference type="RefSeq" id="WP_209661229.1">
    <property type="nucleotide sequence ID" value="NZ_JAGGLI010000022.1"/>
</dbReference>
<name>A0ABS4KK68_9FIRM</name>
<evidence type="ECO:0000313" key="2">
    <source>
        <dbReference type="EMBL" id="MBP2028177.1"/>
    </source>
</evidence>
<dbReference type="Pfam" id="PF10662">
    <property type="entry name" value="PduV-EutP"/>
    <property type="match status" value="1"/>
</dbReference>
<dbReference type="CDD" id="cd00882">
    <property type="entry name" value="Ras_like_GTPase"/>
    <property type="match status" value="1"/>
</dbReference>